<dbReference type="EMBL" id="JAPFCC010000001">
    <property type="protein sequence ID" value="MCW7553642.1"/>
    <property type="molecule type" value="Genomic_DNA"/>
</dbReference>
<comment type="caution">
    <text evidence="4">The sequence shown here is derived from an EMBL/GenBank/DDBJ whole genome shotgun (WGS) entry which is preliminary data.</text>
</comment>
<reference evidence="4 5" key="1">
    <citation type="submission" date="2022-10" db="EMBL/GenBank/DDBJ databases">
        <title>High-quality genome sequences of two octocoral-associated bacteria, Endozoicomonas euniceicola EF212 and Endozoicomonas gorgoniicola PS125.</title>
        <authorList>
            <person name="Chiou Y.-J."/>
            <person name="Chen Y.-H."/>
        </authorList>
    </citation>
    <scope>NUCLEOTIDE SEQUENCE [LARGE SCALE GENOMIC DNA]</scope>
    <source>
        <strain evidence="4 5">PS125</strain>
    </source>
</reference>
<accession>A0ABT3MW96</accession>
<evidence type="ECO:0000259" key="3">
    <source>
        <dbReference type="Pfam" id="PF10145"/>
    </source>
</evidence>
<keyword evidence="5" id="KW-1185">Reference proteome</keyword>
<organism evidence="4 5">
    <name type="scientific">Endozoicomonas gorgoniicola</name>
    <dbReference type="NCBI Taxonomy" id="1234144"/>
    <lineage>
        <taxon>Bacteria</taxon>
        <taxon>Pseudomonadati</taxon>
        <taxon>Pseudomonadota</taxon>
        <taxon>Gammaproteobacteria</taxon>
        <taxon>Oceanospirillales</taxon>
        <taxon>Endozoicomonadaceae</taxon>
        <taxon>Endozoicomonas</taxon>
    </lineage>
</organism>
<evidence type="ECO:0000256" key="1">
    <source>
        <dbReference type="SAM" id="Coils"/>
    </source>
</evidence>
<keyword evidence="1" id="KW-0175">Coiled coil</keyword>
<gene>
    <name evidence="4" type="ORF">NX722_13595</name>
</gene>
<dbReference type="Pfam" id="PF10145">
    <property type="entry name" value="PhageMin_Tail"/>
    <property type="match status" value="1"/>
</dbReference>
<evidence type="ECO:0000313" key="4">
    <source>
        <dbReference type="EMBL" id="MCW7553642.1"/>
    </source>
</evidence>
<dbReference type="RefSeq" id="WP_262568460.1">
    <property type="nucleotide sequence ID" value="NZ_JAPFCC010000001.1"/>
</dbReference>
<protein>
    <recommendedName>
        <fullName evidence="3">Phage tail tape measure protein domain-containing protein</fullName>
    </recommendedName>
</protein>
<sequence length="620" mass="65953">MQNNNDIGIRITAEVDKRSVRALRSTAKESEMARKRMIGQTGKDARAIGNVTRSQNNLSLAASDTSRSIGREDTAFKRASRSIGDYSRKLAKATKNHFDLKKAAAATGSAINTKLTAIGGGAAVGLSARELVNDEAFWTRLKTDSSAAEETIEDLKKRTFDMSVQMRIDPDQLKAAIAEIQQQTGDLDLARENLENMAIAIQGSGSAGVDIGGLIANMNKKLGLRSADEMLANLDIAKQLGDKGAFTLKDYSNRGGRVISNLGARGITGTQGNIEAMALLQFGQQGTDSKDMAVSASEAVTRDIVNNRDALTEMGIDVFDPDKEGEQMRLPSEIIKEIFTATEGRTTGLTEIFGDESIRLVNAMAADYKQGWKDYNNYLGTQGDGVKLSAAAEENKSTASSGLTYLSALWKSFLDDAGSSLITSTADLFDDTDNDTAKKVVGSTGLGAMGAAGGASVGAAIGSIVPVLGTAVGAGVGAIVGGLGGAISGYFLSGDSEDDNRTITDSSTRFAATENQQTNQNSRSISQTINTSTSADQQAQTLIQQFQRQEALIKEKATASSAPISISMGEINFVQKEGERDEDFLERARQMIREEMELAAETLRREQERALTDNTGASYG</sequence>
<feature type="coiled-coil region" evidence="1">
    <location>
        <begin position="585"/>
        <end position="613"/>
    </location>
</feature>
<dbReference type="InterPro" id="IPR010090">
    <property type="entry name" value="Phage_tape_meas"/>
</dbReference>
<evidence type="ECO:0000256" key="2">
    <source>
        <dbReference type="SAM" id="MobiDB-lite"/>
    </source>
</evidence>
<name>A0ABT3MW96_9GAMM</name>
<feature type="region of interest" description="Disordered" evidence="2">
    <location>
        <begin position="513"/>
        <end position="533"/>
    </location>
</feature>
<dbReference type="Proteomes" id="UP001209854">
    <property type="component" value="Unassembled WGS sequence"/>
</dbReference>
<evidence type="ECO:0000313" key="5">
    <source>
        <dbReference type="Proteomes" id="UP001209854"/>
    </source>
</evidence>
<proteinExistence type="predicted"/>
<feature type="domain" description="Phage tail tape measure protein" evidence="3">
    <location>
        <begin position="161"/>
        <end position="354"/>
    </location>
</feature>